<dbReference type="InterPro" id="IPR001708">
    <property type="entry name" value="YidC/ALB3/OXA1/COX18"/>
</dbReference>
<dbReference type="PANTHER" id="PTHR12428">
    <property type="entry name" value="OXA1"/>
    <property type="match status" value="1"/>
</dbReference>
<dbReference type="GO" id="GO:0032977">
    <property type="term" value="F:membrane insertase activity"/>
    <property type="evidence" value="ECO:0007669"/>
    <property type="project" value="InterPro"/>
</dbReference>
<dbReference type="GO" id="GO:0005743">
    <property type="term" value="C:mitochondrial inner membrane"/>
    <property type="evidence" value="ECO:0007669"/>
    <property type="project" value="TreeGrafter"/>
</dbReference>
<evidence type="ECO:0000313" key="7">
    <source>
        <dbReference type="Proteomes" id="UP000053766"/>
    </source>
</evidence>
<comment type="subcellular location">
    <subcellularLocation>
        <location evidence="1">Membrane</location>
        <topology evidence="1">Multi-pass membrane protein</topology>
    </subcellularLocation>
</comment>
<feature type="transmembrane region" description="Helical" evidence="5">
    <location>
        <begin position="224"/>
        <end position="241"/>
    </location>
</feature>
<dbReference type="AlphaFoldDB" id="A0A0D8XPS0"/>
<evidence type="ECO:0000256" key="4">
    <source>
        <dbReference type="ARBA" id="ARBA00023136"/>
    </source>
</evidence>
<keyword evidence="7" id="KW-1185">Reference proteome</keyword>
<keyword evidence="4 5" id="KW-0472">Membrane</keyword>
<dbReference type="GO" id="GO:0032979">
    <property type="term" value="P:protein insertion into mitochondrial inner membrane from matrix"/>
    <property type="evidence" value="ECO:0007669"/>
    <property type="project" value="TreeGrafter"/>
</dbReference>
<evidence type="ECO:0000256" key="1">
    <source>
        <dbReference type="ARBA" id="ARBA00004141"/>
    </source>
</evidence>
<keyword evidence="2 5" id="KW-0812">Transmembrane</keyword>
<dbReference type="OrthoDB" id="2148490at2759"/>
<feature type="transmembrane region" description="Helical" evidence="5">
    <location>
        <begin position="202"/>
        <end position="219"/>
    </location>
</feature>
<evidence type="ECO:0000256" key="5">
    <source>
        <dbReference type="SAM" id="Phobius"/>
    </source>
</evidence>
<dbReference type="EMBL" id="KN716387">
    <property type="protein sequence ID" value="KJH45779.1"/>
    <property type="molecule type" value="Genomic_DNA"/>
</dbReference>
<feature type="transmembrane region" description="Helical" evidence="5">
    <location>
        <begin position="160"/>
        <end position="182"/>
    </location>
</feature>
<dbReference type="PANTHER" id="PTHR12428:SF65">
    <property type="entry name" value="CYTOCHROME C OXIDASE ASSEMBLY PROTEIN COX18, MITOCHONDRIAL"/>
    <property type="match status" value="1"/>
</dbReference>
<dbReference type="STRING" id="29172.A0A0D8XPS0"/>
<evidence type="ECO:0000313" key="6">
    <source>
        <dbReference type="EMBL" id="KJH45779.1"/>
    </source>
</evidence>
<evidence type="ECO:0000256" key="2">
    <source>
        <dbReference type="ARBA" id="ARBA00022692"/>
    </source>
</evidence>
<dbReference type="Proteomes" id="UP000053766">
    <property type="component" value="Unassembled WGS sequence"/>
</dbReference>
<name>A0A0D8XPS0_DICVI</name>
<reference evidence="7" key="2">
    <citation type="journal article" date="2016" name="Sci. Rep.">
        <title>Dictyocaulus viviparus genome, variome and transcriptome elucidate lungworm biology and support future intervention.</title>
        <authorList>
            <person name="McNulty S.N."/>
            <person name="Strube C."/>
            <person name="Rosa B.A."/>
            <person name="Martin J.C."/>
            <person name="Tyagi R."/>
            <person name="Choi Y.J."/>
            <person name="Wang Q."/>
            <person name="Hallsworth Pepin K."/>
            <person name="Zhang X."/>
            <person name="Ozersky P."/>
            <person name="Wilson R.K."/>
            <person name="Sternberg P.W."/>
            <person name="Gasser R.B."/>
            <person name="Mitreva M."/>
        </authorList>
    </citation>
    <scope>NUCLEOTIDE SEQUENCE [LARGE SCALE GENOMIC DNA]</scope>
    <source>
        <strain evidence="7">HannoverDv2000</strain>
    </source>
</reference>
<sequence length="242" mass="27736">MPLNVMSHKDYNSLWKVLLPSFCDRVVDAIAYILGLNGTGLSWPCVFVVSGFALRIVSSPFHILAEKLFAQRLHAENYLTAAILNKLGQYHKVEVGPNESRSKLELKTSDPKIVAHSERLMNEIISQYMLDNRLQISRIQNLKICTVPFWVFSSFAVRNIISLLMLNTDFFCFMATFESIVADFHPSIPGGLWVTNMLAPDPYFILPFFVGIFGFLNLYHAFTHIHLCMYIYLCVFLVIFHM</sequence>
<organism evidence="6 7">
    <name type="scientific">Dictyocaulus viviparus</name>
    <name type="common">Bovine lungworm</name>
    <dbReference type="NCBI Taxonomy" id="29172"/>
    <lineage>
        <taxon>Eukaryota</taxon>
        <taxon>Metazoa</taxon>
        <taxon>Ecdysozoa</taxon>
        <taxon>Nematoda</taxon>
        <taxon>Chromadorea</taxon>
        <taxon>Rhabditida</taxon>
        <taxon>Rhabditina</taxon>
        <taxon>Rhabditomorpha</taxon>
        <taxon>Strongyloidea</taxon>
        <taxon>Metastrongylidae</taxon>
        <taxon>Dictyocaulus</taxon>
    </lineage>
</organism>
<feature type="transmembrane region" description="Helical" evidence="5">
    <location>
        <begin position="29"/>
        <end position="54"/>
    </location>
</feature>
<accession>A0A0D8XPS0</accession>
<dbReference type="GO" id="GO:0033617">
    <property type="term" value="P:mitochondrial respiratory chain complex IV assembly"/>
    <property type="evidence" value="ECO:0007669"/>
    <property type="project" value="TreeGrafter"/>
</dbReference>
<gene>
    <name evidence="6" type="ORF">DICVIV_08175</name>
</gene>
<proteinExistence type="predicted"/>
<keyword evidence="3 5" id="KW-1133">Transmembrane helix</keyword>
<reference evidence="6 7" key="1">
    <citation type="submission" date="2013-11" db="EMBL/GenBank/DDBJ databases">
        <title>Draft genome of the bovine lungworm Dictyocaulus viviparus.</title>
        <authorList>
            <person name="Mitreva M."/>
        </authorList>
    </citation>
    <scope>NUCLEOTIDE SEQUENCE [LARGE SCALE GENOMIC DNA]</scope>
    <source>
        <strain evidence="6 7">HannoverDv2000</strain>
    </source>
</reference>
<evidence type="ECO:0000256" key="3">
    <source>
        <dbReference type="ARBA" id="ARBA00022989"/>
    </source>
</evidence>
<protein>
    <submittedName>
        <fullName evidence="6">Uncharacterized protein</fullName>
    </submittedName>
</protein>